<name>A0ABP3NHI3_9GAMM</name>
<protein>
    <submittedName>
        <fullName evidence="3">WecB/TagA/CpsF family glycosyltransferase</fullName>
    </submittedName>
</protein>
<dbReference type="NCBIfam" id="TIGR00696">
    <property type="entry name" value="wecG_tagA_cpsF"/>
    <property type="match status" value="1"/>
</dbReference>
<evidence type="ECO:0000256" key="1">
    <source>
        <dbReference type="ARBA" id="ARBA00022676"/>
    </source>
</evidence>
<evidence type="ECO:0000256" key="2">
    <source>
        <dbReference type="ARBA" id="ARBA00022679"/>
    </source>
</evidence>
<dbReference type="EMBL" id="BAAAEO010000001">
    <property type="protein sequence ID" value="GAA0542586.1"/>
    <property type="molecule type" value="Genomic_DNA"/>
</dbReference>
<keyword evidence="4" id="KW-1185">Reference proteome</keyword>
<accession>A0ABP3NHI3</accession>
<comment type="caution">
    <text evidence="3">The sequence shown here is derived from an EMBL/GenBank/DDBJ whole genome shotgun (WGS) entry which is preliminary data.</text>
</comment>
<dbReference type="CDD" id="cd06533">
    <property type="entry name" value="Glyco_transf_WecG_TagA"/>
    <property type="match status" value="1"/>
</dbReference>
<dbReference type="InterPro" id="IPR004629">
    <property type="entry name" value="WecG_TagA_CpsF"/>
</dbReference>
<organism evidence="3 4">
    <name type="scientific">Rheinheimera aquimaris</name>
    <dbReference type="NCBI Taxonomy" id="412437"/>
    <lineage>
        <taxon>Bacteria</taxon>
        <taxon>Pseudomonadati</taxon>
        <taxon>Pseudomonadota</taxon>
        <taxon>Gammaproteobacteria</taxon>
        <taxon>Chromatiales</taxon>
        <taxon>Chromatiaceae</taxon>
        <taxon>Rheinheimera</taxon>
    </lineage>
</organism>
<keyword evidence="2" id="KW-0808">Transferase</keyword>
<dbReference type="PANTHER" id="PTHR34136:SF1">
    <property type="entry name" value="UDP-N-ACETYL-D-MANNOSAMINURONIC ACID TRANSFERASE"/>
    <property type="match status" value="1"/>
</dbReference>
<dbReference type="Pfam" id="PF03808">
    <property type="entry name" value="Glyco_tran_WecG"/>
    <property type="match status" value="1"/>
</dbReference>
<proteinExistence type="predicted"/>
<dbReference type="Proteomes" id="UP001501169">
    <property type="component" value="Unassembled WGS sequence"/>
</dbReference>
<gene>
    <name evidence="3" type="ORF">GCM10009098_07850</name>
</gene>
<reference evidence="4" key="1">
    <citation type="journal article" date="2019" name="Int. J. Syst. Evol. Microbiol.">
        <title>The Global Catalogue of Microorganisms (GCM) 10K type strain sequencing project: providing services to taxonomists for standard genome sequencing and annotation.</title>
        <authorList>
            <consortium name="The Broad Institute Genomics Platform"/>
            <consortium name="The Broad Institute Genome Sequencing Center for Infectious Disease"/>
            <person name="Wu L."/>
            <person name="Ma J."/>
        </authorList>
    </citation>
    <scope>NUCLEOTIDE SEQUENCE [LARGE SCALE GENOMIC DNA]</scope>
    <source>
        <strain evidence="4">JCM 14331</strain>
    </source>
</reference>
<sequence>MQNSIPHIHKSQPVAGVSFCLLSQEQIVQSVMSLAPEDEALRLVVTTNVDHMVTMRRQPEFKHACENAWLVTADGFPVVSLLKMLHIATPGRITGADLFPAILGSLSPVWHSPFFVCASEATADYLRCWLAGRGYTNPEQRVIVPEFGFEKDALRSNEMLKQIRAVATTHLFFGVGAPKSELWMQKHRAQLAGMYGFGFGAGLDFFAGTAKRAPQWVQHVNMEWAWRLFSNPRRLAKRYLVDSWSFLRIALTEYRLTAKESR</sequence>
<evidence type="ECO:0000313" key="4">
    <source>
        <dbReference type="Proteomes" id="UP001501169"/>
    </source>
</evidence>
<dbReference type="RefSeq" id="WP_226765408.1">
    <property type="nucleotide sequence ID" value="NZ_BAAAEO010000001.1"/>
</dbReference>
<keyword evidence="1" id="KW-0328">Glycosyltransferase</keyword>
<evidence type="ECO:0000313" key="3">
    <source>
        <dbReference type="EMBL" id="GAA0542586.1"/>
    </source>
</evidence>
<dbReference type="PANTHER" id="PTHR34136">
    <property type="match status" value="1"/>
</dbReference>